<evidence type="ECO:0000256" key="1">
    <source>
        <dbReference type="SAM" id="MobiDB-lite"/>
    </source>
</evidence>
<evidence type="ECO:0000313" key="2">
    <source>
        <dbReference type="EMBL" id="KAJ0981429.1"/>
    </source>
</evidence>
<feature type="region of interest" description="Disordered" evidence="1">
    <location>
        <begin position="96"/>
        <end position="128"/>
    </location>
</feature>
<evidence type="ECO:0000313" key="3">
    <source>
        <dbReference type="Proteomes" id="UP001085076"/>
    </source>
</evidence>
<proteinExistence type="predicted"/>
<dbReference type="AlphaFoldDB" id="A0A9D5CYT4"/>
<reference evidence="2" key="1">
    <citation type="submission" date="2021-03" db="EMBL/GenBank/DDBJ databases">
        <authorList>
            <person name="Li Z."/>
            <person name="Yang C."/>
        </authorList>
    </citation>
    <scope>NUCLEOTIDE SEQUENCE</scope>
    <source>
        <strain evidence="2">Dzin_1.0</strain>
        <tissue evidence="2">Leaf</tissue>
    </source>
</reference>
<dbReference type="Proteomes" id="UP001085076">
    <property type="component" value="Miscellaneous, Linkage group lg02"/>
</dbReference>
<keyword evidence="3" id="KW-1185">Reference proteome</keyword>
<reference evidence="2" key="2">
    <citation type="journal article" date="2022" name="Hortic Res">
        <title>The genome of Dioscorea zingiberensis sheds light on the biosynthesis, origin and evolution of the medicinally important diosgenin saponins.</title>
        <authorList>
            <person name="Li Y."/>
            <person name="Tan C."/>
            <person name="Li Z."/>
            <person name="Guo J."/>
            <person name="Li S."/>
            <person name="Chen X."/>
            <person name="Wang C."/>
            <person name="Dai X."/>
            <person name="Yang H."/>
            <person name="Song W."/>
            <person name="Hou L."/>
            <person name="Xu J."/>
            <person name="Tong Z."/>
            <person name="Xu A."/>
            <person name="Yuan X."/>
            <person name="Wang W."/>
            <person name="Yang Q."/>
            <person name="Chen L."/>
            <person name="Sun Z."/>
            <person name="Wang K."/>
            <person name="Pan B."/>
            <person name="Chen J."/>
            <person name="Bao Y."/>
            <person name="Liu F."/>
            <person name="Qi X."/>
            <person name="Gang D.R."/>
            <person name="Wen J."/>
            <person name="Li J."/>
        </authorList>
    </citation>
    <scope>NUCLEOTIDE SEQUENCE</scope>
    <source>
        <strain evidence="2">Dzin_1.0</strain>
    </source>
</reference>
<sequence length="128" mass="13476">MLLSPDLLSYPLFSISIVFFDVTLPAPGATTAGLLLRQPYAPPRVPAPARGCATRQPAAYTRARLRDPPSDNISHAAAPPTPAVGAVVILLLPPLSRPNAGEDVVRRSRTRLGGSGSSRPKSEKGDDE</sequence>
<organism evidence="2 3">
    <name type="scientific">Dioscorea zingiberensis</name>
    <dbReference type="NCBI Taxonomy" id="325984"/>
    <lineage>
        <taxon>Eukaryota</taxon>
        <taxon>Viridiplantae</taxon>
        <taxon>Streptophyta</taxon>
        <taxon>Embryophyta</taxon>
        <taxon>Tracheophyta</taxon>
        <taxon>Spermatophyta</taxon>
        <taxon>Magnoliopsida</taxon>
        <taxon>Liliopsida</taxon>
        <taxon>Dioscoreales</taxon>
        <taxon>Dioscoreaceae</taxon>
        <taxon>Dioscorea</taxon>
    </lineage>
</organism>
<name>A0A9D5CYT4_9LILI</name>
<accession>A0A9D5CYT4</accession>
<comment type="caution">
    <text evidence="2">The sequence shown here is derived from an EMBL/GenBank/DDBJ whole genome shotgun (WGS) entry which is preliminary data.</text>
</comment>
<dbReference type="EMBL" id="JAGGNH010000002">
    <property type="protein sequence ID" value="KAJ0981429.1"/>
    <property type="molecule type" value="Genomic_DNA"/>
</dbReference>
<gene>
    <name evidence="2" type="ORF">J5N97_009684</name>
</gene>
<protein>
    <submittedName>
        <fullName evidence="2">Uncharacterized protein</fullName>
    </submittedName>
</protein>